<evidence type="ECO:0000259" key="1">
    <source>
        <dbReference type="Pfam" id="PF14534"/>
    </source>
</evidence>
<gene>
    <name evidence="2" type="ORF">GCM10023220_35400</name>
</gene>
<evidence type="ECO:0000313" key="3">
    <source>
        <dbReference type="Proteomes" id="UP001501265"/>
    </source>
</evidence>
<name>A0ABP9C0U4_9ACTN</name>
<dbReference type="InterPro" id="IPR032710">
    <property type="entry name" value="NTF2-like_dom_sf"/>
</dbReference>
<protein>
    <recommendedName>
        <fullName evidence="1">DUF4440 domain-containing protein</fullName>
    </recommendedName>
</protein>
<dbReference type="Gene3D" id="3.10.450.50">
    <property type="match status" value="1"/>
</dbReference>
<organism evidence="2 3">
    <name type="scientific">Streptomyces ziwulingensis</name>
    <dbReference type="NCBI Taxonomy" id="1045501"/>
    <lineage>
        <taxon>Bacteria</taxon>
        <taxon>Bacillati</taxon>
        <taxon>Actinomycetota</taxon>
        <taxon>Actinomycetes</taxon>
        <taxon>Kitasatosporales</taxon>
        <taxon>Streptomycetaceae</taxon>
        <taxon>Streptomyces</taxon>
    </lineage>
</organism>
<reference evidence="3" key="1">
    <citation type="journal article" date="2019" name="Int. J. Syst. Evol. Microbiol.">
        <title>The Global Catalogue of Microorganisms (GCM) 10K type strain sequencing project: providing services to taxonomists for standard genome sequencing and annotation.</title>
        <authorList>
            <consortium name="The Broad Institute Genomics Platform"/>
            <consortium name="The Broad Institute Genome Sequencing Center for Infectious Disease"/>
            <person name="Wu L."/>
            <person name="Ma J."/>
        </authorList>
    </citation>
    <scope>NUCLEOTIDE SEQUENCE [LARGE SCALE GENOMIC DNA]</scope>
    <source>
        <strain evidence="3">JCM 18081</strain>
    </source>
</reference>
<dbReference type="RefSeq" id="WP_345620695.1">
    <property type="nucleotide sequence ID" value="NZ_BAABIG010000033.1"/>
</dbReference>
<dbReference type="InterPro" id="IPR027843">
    <property type="entry name" value="DUF4440"/>
</dbReference>
<dbReference type="Proteomes" id="UP001501265">
    <property type="component" value="Unassembled WGS sequence"/>
</dbReference>
<feature type="domain" description="DUF4440" evidence="1">
    <location>
        <begin position="8"/>
        <end position="121"/>
    </location>
</feature>
<comment type="caution">
    <text evidence="2">The sequence shown here is derived from an EMBL/GenBank/DDBJ whole genome shotgun (WGS) entry which is preliminary data.</text>
</comment>
<dbReference type="NCBIfam" id="TIGR02246">
    <property type="entry name" value="SgcJ/EcaC family oxidoreductase"/>
    <property type="match status" value="1"/>
</dbReference>
<dbReference type="InterPro" id="IPR011944">
    <property type="entry name" value="Steroid_delta5-4_isomerase"/>
</dbReference>
<accession>A0ABP9C0U4</accession>
<sequence length="144" mass="16025">MNPSLDTLRAVPARMIEGWNRGDAAAFAADFAQDAELIDFDGTVHKGRDTVIAFQQPVFDTVLKGSRLVRSEVEFTRLVAPGCAVVHHRFGMVMAGEEEPPPTRYFLQLFAMVWQNDRWEIATLQNSRLVSLESAMALDAQATT</sequence>
<dbReference type="SUPFAM" id="SSF54427">
    <property type="entry name" value="NTF2-like"/>
    <property type="match status" value="1"/>
</dbReference>
<dbReference type="Pfam" id="PF14534">
    <property type="entry name" value="DUF4440"/>
    <property type="match status" value="1"/>
</dbReference>
<dbReference type="EMBL" id="BAABIG010000033">
    <property type="protein sequence ID" value="GAA4803150.1"/>
    <property type="molecule type" value="Genomic_DNA"/>
</dbReference>
<evidence type="ECO:0000313" key="2">
    <source>
        <dbReference type="EMBL" id="GAA4803150.1"/>
    </source>
</evidence>
<proteinExistence type="predicted"/>
<keyword evidence="3" id="KW-1185">Reference proteome</keyword>